<feature type="region of interest" description="Disordered" evidence="2">
    <location>
        <begin position="781"/>
        <end position="805"/>
    </location>
</feature>
<feature type="compositionally biased region" description="Polar residues" evidence="2">
    <location>
        <begin position="900"/>
        <end position="929"/>
    </location>
</feature>
<feature type="compositionally biased region" description="Low complexity" evidence="2">
    <location>
        <begin position="1118"/>
        <end position="1132"/>
    </location>
</feature>
<feature type="compositionally biased region" description="Pro residues" evidence="2">
    <location>
        <begin position="858"/>
        <end position="868"/>
    </location>
</feature>
<dbReference type="PANTHER" id="PTHR13707">
    <property type="entry name" value="KETOACID-COENZYME A TRANSFERASE"/>
    <property type="match status" value="1"/>
</dbReference>
<dbReference type="InterPro" id="IPR037171">
    <property type="entry name" value="NagB/RpiA_transferase-like"/>
</dbReference>
<feature type="compositionally biased region" description="Polar residues" evidence="2">
    <location>
        <begin position="1134"/>
        <end position="1146"/>
    </location>
</feature>
<dbReference type="InterPro" id="IPR004165">
    <property type="entry name" value="CoA_trans_fam_I"/>
</dbReference>
<dbReference type="Pfam" id="PF01144">
    <property type="entry name" value="CoA_trans"/>
    <property type="match status" value="3"/>
</dbReference>
<keyword evidence="5" id="KW-1185">Reference proteome</keyword>
<dbReference type="SUPFAM" id="SSF100950">
    <property type="entry name" value="NagB/RpiA/CoA transferase-like"/>
    <property type="match status" value="2"/>
</dbReference>
<dbReference type="Pfam" id="PF09346">
    <property type="entry name" value="SMI1_KNR4"/>
    <property type="match status" value="1"/>
</dbReference>
<proteinExistence type="predicted"/>
<dbReference type="PROSITE" id="PS01274">
    <property type="entry name" value="COA_TRANSF_2"/>
    <property type="match status" value="1"/>
</dbReference>
<dbReference type="PANTHER" id="PTHR13707:SF60">
    <property type="entry name" value="ACETATE COA-TRANSFERASE SUBUNIT ALPHA"/>
    <property type="match status" value="1"/>
</dbReference>
<feature type="compositionally biased region" description="Acidic residues" evidence="2">
    <location>
        <begin position="792"/>
        <end position="802"/>
    </location>
</feature>
<dbReference type="InterPro" id="IPR037883">
    <property type="entry name" value="Knr4/Smi1-like_sf"/>
</dbReference>
<dbReference type="InterPro" id="IPR018958">
    <property type="entry name" value="Knr4/Smi1-like_dom"/>
</dbReference>
<evidence type="ECO:0000313" key="4">
    <source>
        <dbReference type="EMBL" id="GJJ12114.1"/>
    </source>
</evidence>
<feature type="region of interest" description="Disordered" evidence="2">
    <location>
        <begin position="999"/>
        <end position="1019"/>
    </location>
</feature>
<evidence type="ECO:0000256" key="1">
    <source>
        <dbReference type="ARBA" id="ARBA00022679"/>
    </source>
</evidence>
<dbReference type="SMART" id="SM00882">
    <property type="entry name" value="CoA_trans"/>
    <property type="match status" value="2"/>
</dbReference>
<keyword evidence="1" id="KW-0808">Transferase</keyword>
<dbReference type="GO" id="GO:0008410">
    <property type="term" value="F:CoA-transferase activity"/>
    <property type="evidence" value="ECO:0007669"/>
    <property type="project" value="InterPro"/>
</dbReference>
<sequence length="1146" mass="124039">MSFFVRTTKRPVFIALSFRQHRFYSTPLDAAPIPKVQKIWDSADDAVKDVKSGDVILSSGFGLCGTPDTLIQALARRKDVQKITAVSNNAGVGERGLGLLLLSRQIDKMISSYIGGNKDFERMYLNGEVSLELVPQGTLVERIRAHAAGIPFFFTPTGASTAVEHGSIPIRYNPGGLKSGVMIPGCKKEARVINGRRYIMEPALVGDVAFIHAWKVDEVGNVIFRYTANNFSTVMAKNAALTIVEAEEIVPRGALDPNQIHLPGVYVDRIVRATAPKQIEILKLASDPSTPPASPIDGSKDDAKRHKICRRAAKELRNGDHVNLGIGMPTLVPEYLPQGVSVWLQSENGILGMGPYPTKDQVDADIVNAGKETVTLLPGSSAMQVSQAGDIANFMIPGKMVKGIGGAMDLVSNPDRTKVVIVMEHCAKDGSPKILKECSLPLTGAKAVSIIITELAAFKVDRAVGQLILTDLAEGVELEEVRAKTGAEFQVSRGFQNQRNMVNQYQFRRDEAMLSVDDAFSIPPETDSVVTTKAFTYPPPASTGSYDTVPNSATSPSFHDLRFSMYSRNPRSRPSSLLPIQHSPLTPLPSYPPLHRTWTRLKSWLEQNYSELGDTLNYGIQPQDLSLLELELGQILPQAVKESYLIVNGQEAESAAGCSEGLFFGLTLLPLEDVIEEWKFWREVDEDPTTGANTALLTNMRSIPPRWIRKAYSQRGWVPLITDKAGNYLGIDLNPGEQGSTGQVIVFGRDFDTKVVMWRGEGEAGWATWLASFVEDLENGEGFEIGGGASEEPSDDSEDDVGYESYFFDGTGRSSAAGGGDGGGGGLRLTGEYKHWPVLEALADRSMRKWIETGVMPPITPFEDPPPEFSATEPAPSQIKNSHVDSDTSSSYPVGDPLSVGTSTERPPPSSDQSNTQPFLQTEGAVSTKQRPKVSAPKPAPVLVPTEDDLLPSPDELYPNEQPDNRVDEEMGLHEGDVEIGNSLDLEGSRLTRLRLLKTQSTPVSSSETLSNTVTPVDSRGATTIDSLILDSRALLTPISSSSDSLSRPPAPLPISETQDDSSSKSISDNNASNEGISDPNLEELQTIRLVTDTKDDDGSLIDVVQDGDPFIVASDASTSSRPNSVSSTVSVKIASQSLEYPSDAQ</sequence>
<feature type="compositionally biased region" description="Basic and acidic residues" evidence="2">
    <location>
        <begin position="963"/>
        <end position="977"/>
    </location>
</feature>
<dbReference type="Proteomes" id="UP001050691">
    <property type="component" value="Unassembled WGS sequence"/>
</dbReference>
<dbReference type="EMBL" id="BPWL01000007">
    <property type="protein sequence ID" value="GJJ12114.1"/>
    <property type="molecule type" value="Genomic_DNA"/>
</dbReference>
<reference evidence="4" key="1">
    <citation type="submission" date="2021-10" db="EMBL/GenBank/DDBJ databases">
        <title>De novo Genome Assembly of Clathrus columnatus (Basidiomycota, Fungi) Using Illumina and Nanopore Sequence Data.</title>
        <authorList>
            <person name="Ogiso-Tanaka E."/>
            <person name="Itagaki H."/>
            <person name="Hosoya T."/>
            <person name="Hosaka K."/>
        </authorList>
    </citation>
    <scope>NUCLEOTIDE SEQUENCE</scope>
    <source>
        <strain evidence="4">MO-923</strain>
    </source>
</reference>
<dbReference type="SMART" id="SM00860">
    <property type="entry name" value="SMI1_KNR4"/>
    <property type="match status" value="1"/>
</dbReference>
<protein>
    <recommendedName>
        <fullName evidence="3">Knr4/Smi1-like domain-containing protein</fullName>
    </recommendedName>
</protein>
<evidence type="ECO:0000256" key="2">
    <source>
        <dbReference type="SAM" id="MobiDB-lite"/>
    </source>
</evidence>
<comment type="caution">
    <text evidence="4">The sequence shown here is derived from an EMBL/GenBank/DDBJ whole genome shotgun (WGS) entry which is preliminary data.</text>
</comment>
<feature type="compositionally biased region" description="Low complexity" evidence="2">
    <location>
        <begin position="1039"/>
        <end position="1048"/>
    </location>
</feature>
<organism evidence="4 5">
    <name type="scientific">Clathrus columnatus</name>
    <dbReference type="NCBI Taxonomy" id="1419009"/>
    <lineage>
        <taxon>Eukaryota</taxon>
        <taxon>Fungi</taxon>
        <taxon>Dikarya</taxon>
        <taxon>Basidiomycota</taxon>
        <taxon>Agaricomycotina</taxon>
        <taxon>Agaricomycetes</taxon>
        <taxon>Phallomycetidae</taxon>
        <taxon>Phallales</taxon>
        <taxon>Clathraceae</taxon>
        <taxon>Clathrus</taxon>
    </lineage>
</organism>
<feature type="region of interest" description="Disordered" evidence="2">
    <location>
        <begin position="1114"/>
        <end position="1146"/>
    </location>
</feature>
<dbReference type="InterPro" id="IPR004164">
    <property type="entry name" value="CoA_transf_AS"/>
</dbReference>
<feature type="domain" description="Knr4/Smi1-like" evidence="3">
    <location>
        <begin position="619"/>
        <end position="772"/>
    </location>
</feature>
<accession>A0AAV5AHF8</accession>
<feature type="compositionally biased region" description="Low complexity" evidence="2">
    <location>
        <begin position="1064"/>
        <end position="1074"/>
    </location>
</feature>
<dbReference type="Gene3D" id="3.40.1080.10">
    <property type="entry name" value="Glutaconate Coenzyme A-transferase"/>
    <property type="match status" value="3"/>
</dbReference>
<feature type="region of interest" description="Disordered" evidence="2">
    <location>
        <begin position="1039"/>
        <end position="1081"/>
    </location>
</feature>
<name>A0AAV5AHF8_9AGAM</name>
<dbReference type="SUPFAM" id="SSF160631">
    <property type="entry name" value="SMI1/KNR4-like"/>
    <property type="match status" value="1"/>
</dbReference>
<evidence type="ECO:0000259" key="3">
    <source>
        <dbReference type="SMART" id="SM00860"/>
    </source>
</evidence>
<dbReference type="AlphaFoldDB" id="A0AAV5AHF8"/>
<evidence type="ECO:0000313" key="5">
    <source>
        <dbReference type="Proteomes" id="UP001050691"/>
    </source>
</evidence>
<feature type="region of interest" description="Disordered" evidence="2">
    <location>
        <begin position="858"/>
        <end position="980"/>
    </location>
</feature>
<gene>
    <name evidence="4" type="ORF">Clacol_006355</name>
</gene>